<dbReference type="Pfam" id="PF13585">
    <property type="entry name" value="CHU_C"/>
    <property type="match status" value="1"/>
</dbReference>
<dbReference type="SUPFAM" id="SSF49299">
    <property type="entry name" value="PKD domain"/>
    <property type="match status" value="1"/>
</dbReference>
<sequence>MKRLLIAFILLCSSYGYSQIINFPDANFKARLIALGVDTNTDGEIQQSEALVPTALDLSNQNIADATGIEFFTSLTTLRFNGNNLTSIDVSSNTALRLLAVTANPITTLNVFDNTALESLFFADCTNLSSVTLPSSGSNLISISGRDNTLLTSINLTPYTNLIAFSLTGGGLTSLDVSSNTALTALVCTSNALTSLDVSSNAALQVLQCGDNNLTNLSFAVNSNLQNLACGGNALTSLDISSLSLLSSLDCMDNDLFSLNIKNGNNSNFNAMFASNNPNLVCIQVDDAAAAAANTNFTKDAFTTYSDTNPCSPFINFPDANMKAAVIINPGIDINGDGEVQFNEAARVTSLGLLNANISDATGIENFTSLRNLTIKDNPALNTLDVSALSLLEVLDASNNSLTSSNLILPSSSTLRVLNVSDNSLTSLDVSGFTNLEDLDCTNNTITSLNITSSSIIDVFANANPLTSFDVPATNTLTRLYLGGFRLTSLDTSLYTGLQELDLDFSRVTSLDVSSNTNLTYLSVGNGNLAELNLSNLTNSTTINTSGNTNLSCIIVSDVAVANANTNWTKDATANYALSCGPSIAINNAPASTSGPFTVTFNIDRDVTGFTASDVVLTNASISGFTAISGPDEYEALITPVSICGTNITIDVPANVMIDGSNAPNSAATQVTIATVDDVDPIALSQDITVQLGGRGNDIAIITGADIDNGSTDNCGIANVTVDKTTFNCTEIGTNTVILTVTDTSGNINTTTAIVTVEDDNDPIAIAQDITIQLGANGQATITAQDINNGSSDNCSVALSLSQSTFDCSNLGANTVTLTATDPSGNTDTATAIVTIEDNQPLTAVAQNITVQLDANGQATIAPQDVDNGSGSGCGNITLSLDTTNFDCSNIGQNTVTLTVTEGPNTETATAIVTVEDSLNPTVVTQDIAIQLDTNGQASITAADIDNGSSDNCGIATQTLDITSFDCSNIGANTVTLTVTDTEGNVGAATAIVTVSETVAPTALAQDITVQLDGMGNASITAAQIDNGSTDNCSVTNRSLDTTTFSCTDLGANTVTLTVEDASGNTDTATATVTVEDNSTPTAIAQNITVQLDTNGQVTIQGSDLDNGSTDNCTLTFTVDTSTFDCSALGANTVTLTATDDSGNSSIATATVTVEDTLAPTVTTQDITVTLDANGDGSIAPSDINNGSTDNCTADADLIYALDTTTFDCSNLGANTVTLTVADAEGNTSTGTATVTVTEDVAPTVVTQDITVSLDTNGQASITAADIDNGSTDDCSGIASTSLDITDFDCPGLGDVTVTLTVTDNEGNTATGTATVTITATDEDNNGVADDCESKEIVTPQGFSPNGDTINDTWVIENIDDFPNSKVTVYNRWGQKVFEANNYQNDWDGTSTEAGSGNRLPAGSYLYVIELNDPDFPPKQGWIYINY</sequence>
<dbReference type="PANTHER" id="PTHR47566:SF1">
    <property type="entry name" value="PROTEIN NUD1"/>
    <property type="match status" value="1"/>
</dbReference>
<feature type="domain" description="Bacterial Ig-like" evidence="4">
    <location>
        <begin position="583"/>
        <end position="672"/>
    </location>
</feature>
<dbReference type="NCBIfam" id="TIGR04131">
    <property type="entry name" value="Bac_Flav_CTERM"/>
    <property type="match status" value="1"/>
</dbReference>
<evidence type="ECO:0000313" key="5">
    <source>
        <dbReference type="EMBL" id="NER18331.1"/>
    </source>
</evidence>
<dbReference type="InterPro" id="IPR013783">
    <property type="entry name" value="Ig-like_fold"/>
</dbReference>
<dbReference type="SUPFAM" id="SSF52058">
    <property type="entry name" value="L domain-like"/>
    <property type="match status" value="2"/>
</dbReference>
<evidence type="ECO:0000259" key="4">
    <source>
        <dbReference type="Pfam" id="PF19078"/>
    </source>
</evidence>
<dbReference type="RefSeq" id="WP_164033004.1">
    <property type="nucleotide sequence ID" value="NZ_JAABOQ010000005.1"/>
</dbReference>
<feature type="chain" id="PRO_5027094134" evidence="3">
    <location>
        <begin position="19"/>
        <end position="1427"/>
    </location>
</feature>
<reference evidence="5 6" key="1">
    <citation type="submission" date="2020-01" db="EMBL/GenBank/DDBJ databases">
        <title>Spongiivirga citrea KCTC 32990T.</title>
        <authorList>
            <person name="Wang G."/>
        </authorList>
    </citation>
    <scope>NUCLEOTIDE SEQUENCE [LARGE SCALE GENOMIC DNA]</scope>
    <source>
        <strain evidence="5 6">KCTC 32990</strain>
    </source>
</reference>
<evidence type="ECO:0000313" key="6">
    <source>
        <dbReference type="Proteomes" id="UP000474296"/>
    </source>
</evidence>
<dbReference type="Gene3D" id="3.80.10.10">
    <property type="entry name" value="Ribonuclease Inhibitor"/>
    <property type="match status" value="2"/>
</dbReference>
<dbReference type="InterPro" id="IPR035986">
    <property type="entry name" value="PKD_dom_sf"/>
</dbReference>
<comment type="caution">
    <text evidence="5">The sequence shown here is derived from an EMBL/GenBank/DDBJ whole genome shotgun (WGS) entry which is preliminary data.</text>
</comment>
<proteinExistence type="predicted"/>
<evidence type="ECO:0000256" key="2">
    <source>
        <dbReference type="ARBA" id="ARBA00022737"/>
    </source>
</evidence>
<keyword evidence="1" id="KW-0433">Leucine-rich repeat</keyword>
<keyword evidence="2" id="KW-0677">Repeat</keyword>
<gene>
    <name evidence="5" type="ORF">GWK10_14005</name>
</gene>
<dbReference type="InterPro" id="IPR032675">
    <property type="entry name" value="LRR_dom_sf"/>
</dbReference>
<feature type="signal peptide" evidence="3">
    <location>
        <begin position="1"/>
        <end position="18"/>
    </location>
</feature>
<keyword evidence="3" id="KW-0732">Signal</keyword>
<evidence type="ECO:0000256" key="3">
    <source>
        <dbReference type="SAM" id="SignalP"/>
    </source>
</evidence>
<dbReference type="Proteomes" id="UP000474296">
    <property type="component" value="Unassembled WGS sequence"/>
</dbReference>
<name>A0A6M0CKE6_9FLAO</name>
<dbReference type="InterPro" id="IPR052574">
    <property type="entry name" value="CDIRP"/>
</dbReference>
<dbReference type="PANTHER" id="PTHR47566">
    <property type="match status" value="1"/>
</dbReference>
<dbReference type="InterPro" id="IPR044048">
    <property type="entry name" value="Big_12"/>
</dbReference>
<dbReference type="Gene3D" id="2.60.40.10">
    <property type="entry name" value="Immunoglobulins"/>
    <property type="match status" value="4"/>
</dbReference>
<evidence type="ECO:0000256" key="1">
    <source>
        <dbReference type="ARBA" id="ARBA00022614"/>
    </source>
</evidence>
<dbReference type="InterPro" id="IPR026341">
    <property type="entry name" value="T9SS_type_B"/>
</dbReference>
<accession>A0A6M0CKE6</accession>
<dbReference type="EMBL" id="JAABOQ010000005">
    <property type="protein sequence ID" value="NER18331.1"/>
    <property type="molecule type" value="Genomic_DNA"/>
</dbReference>
<keyword evidence="6" id="KW-1185">Reference proteome</keyword>
<dbReference type="GO" id="GO:0035591">
    <property type="term" value="F:signaling adaptor activity"/>
    <property type="evidence" value="ECO:0007669"/>
    <property type="project" value="TreeGrafter"/>
</dbReference>
<organism evidence="5 6">
    <name type="scientific">Spongiivirga citrea</name>
    <dbReference type="NCBI Taxonomy" id="1481457"/>
    <lineage>
        <taxon>Bacteria</taxon>
        <taxon>Pseudomonadati</taxon>
        <taxon>Bacteroidota</taxon>
        <taxon>Flavobacteriia</taxon>
        <taxon>Flavobacteriales</taxon>
        <taxon>Flavobacteriaceae</taxon>
        <taxon>Spongiivirga</taxon>
    </lineage>
</organism>
<protein>
    <submittedName>
        <fullName evidence="5">T9SS type B sorting domain-containing protein</fullName>
    </submittedName>
</protein>
<dbReference type="Pfam" id="PF19078">
    <property type="entry name" value="Big_12"/>
    <property type="match status" value="1"/>
</dbReference>